<dbReference type="AlphaFoldDB" id="A0A3B1DG31"/>
<feature type="transmembrane region" description="Helical" evidence="1">
    <location>
        <begin position="37"/>
        <end position="70"/>
    </location>
</feature>
<accession>A0A3B1DG31</accession>
<gene>
    <name evidence="2" type="ORF">MNBD_PLANCTO03-1531</name>
</gene>
<reference evidence="2" key="1">
    <citation type="submission" date="2018-06" db="EMBL/GenBank/DDBJ databases">
        <authorList>
            <person name="Zhirakovskaya E."/>
        </authorList>
    </citation>
    <scope>NUCLEOTIDE SEQUENCE</scope>
</reference>
<organism evidence="2">
    <name type="scientific">hydrothermal vent metagenome</name>
    <dbReference type="NCBI Taxonomy" id="652676"/>
    <lineage>
        <taxon>unclassified sequences</taxon>
        <taxon>metagenomes</taxon>
        <taxon>ecological metagenomes</taxon>
    </lineage>
</organism>
<evidence type="ECO:0000256" key="1">
    <source>
        <dbReference type="SAM" id="Phobius"/>
    </source>
</evidence>
<dbReference type="EMBL" id="UOGK01000588">
    <property type="protein sequence ID" value="VAX41756.1"/>
    <property type="molecule type" value="Genomic_DNA"/>
</dbReference>
<keyword evidence="1" id="KW-0472">Membrane</keyword>
<proteinExistence type="predicted"/>
<evidence type="ECO:0000313" key="2">
    <source>
        <dbReference type="EMBL" id="VAX41756.1"/>
    </source>
</evidence>
<sequence>MWSFTTIREQAAQSGGSGATRLFTVVQQQPSWITRVAFGVAVLVFTGVILLLVVPALIIAAMVFFLLALVSRAWRWMRSLFGFERSGRRHVRVISRQ</sequence>
<keyword evidence="1" id="KW-0812">Transmembrane</keyword>
<protein>
    <submittedName>
        <fullName evidence="2">Uncharacterized protein</fullName>
    </submittedName>
</protein>
<keyword evidence="1" id="KW-1133">Transmembrane helix</keyword>
<name>A0A3B1DG31_9ZZZZ</name>